<dbReference type="Pfam" id="PF01476">
    <property type="entry name" value="LysM"/>
    <property type="match status" value="7"/>
</dbReference>
<dbReference type="AlphaFoldDB" id="A0AAD4I0P2"/>
<protein>
    <recommendedName>
        <fullName evidence="6">LysM domain-containing protein</fullName>
    </recommendedName>
</protein>
<comment type="caution">
    <text evidence="7">The sequence shown here is derived from an EMBL/GenBank/DDBJ whole genome shotgun (WGS) entry which is preliminary data.</text>
</comment>
<keyword evidence="2" id="KW-0843">Virulence</keyword>
<evidence type="ECO:0000256" key="3">
    <source>
        <dbReference type="ARBA" id="ARBA00044955"/>
    </source>
</evidence>
<dbReference type="InterPro" id="IPR018392">
    <property type="entry name" value="LysM"/>
</dbReference>
<dbReference type="SMART" id="SM00257">
    <property type="entry name" value="LysM"/>
    <property type="match status" value="7"/>
</dbReference>
<feature type="domain" description="LysM" evidence="6">
    <location>
        <begin position="676"/>
        <end position="721"/>
    </location>
</feature>
<evidence type="ECO:0000256" key="5">
    <source>
        <dbReference type="SAM" id="SignalP"/>
    </source>
</evidence>
<feature type="region of interest" description="Disordered" evidence="4">
    <location>
        <begin position="512"/>
        <end position="539"/>
    </location>
</feature>
<proteinExistence type="inferred from homology"/>
<name>A0AAD4I0P2_9PEZI</name>
<dbReference type="PANTHER" id="PTHR34997:SF1">
    <property type="entry name" value="PEPTIDOGLYCAN-BINDING LYSIN DOMAIN"/>
    <property type="match status" value="1"/>
</dbReference>
<evidence type="ECO:0000313" key="8">
    <source>
        <dbReference type="Proteomes" id="UP001197093"/>
    </source>
</evidence>
<dbReference type="InterPro" id="IPR036779">
    <property type="entry name" value="LysM_dom_sf"/>
</dbReference>
<feature type="region of interest" description="Disordered" evidence="4">
    <location>
        <begin position="596"/>
        <end position="615"/>
    </location>
</feature>
<dbReference type="PROSITE" id="PS51782">
    <property type="entry name" value="LYSM"/>
    <property type="match status" value="6"/>
</dbReference>
<feature type="domain" description="LysM" evidence="6">
    <location>
        <begin position="381"/>
        <end position="427"/>
    </location>
</feature>
<feature type="domain" description="LysM" evidence="6">
    <location>
        <begin position="547"/>
        <end position="592"/>
    </location>
</feature>
<evidence type="ECO:0000256" key="1">
    <source>
        <dbReference type="ARBA" id="ARBA00022669"/>
    </source>
</evidence>
<dbReference type="CDD" id="cd00118">
    <property type="entry name" value="LysM"/>
    <property type="match status" value="6"/>
</dbReference>
<reference evidence="7" key="1">
    <citation type="submission" date="2023-02" db="EMBL/GenBank/DDBJ databases">
        <authorList>
            <person name="Palmer J.M."/>
        </authorList>
    </citation>
    <scope>NUCLEOTIDE SEQUENCE</scope>
    <source>
        <strain evidence="7">FW57</strain>
    </source>
</reference>
<comment type="similarity">
    <text evidence="3">Belongs to the secreted LysM effector family.</text>
</comment>
<feature type="chain" id="PRO_5041929796" description="LysM domain-containing protein" evidence="5">
    <location>
        <begin position="19"/>
        <end position="722"/>
    </location>
</feature>
<feature type="signal peptide" evidence="5">
    <location>
        <begin position="1"/>
        <end position="18"/>
    </location>
</feature>
<dbReference type="EMBL" id="JAHCVI010000001">
    <property type="protein sequence ID" value="KAG7291272.1"/>
    <property type="molecule type" value="Genomic_DNA"/>
</dbReference>
<dbReference type="InterPro" id="IPR052210">
    <property type="entry name" value="LysM1-like"/>
</dbReference>
<dbReference type="Gene3D" id="3.10.350.10">
    <property type="entry name" value="LysM domain"/>
    <property type="match status" value="6"/>
</dbReference>
<feature type="domain" description="LysM" evidence="6">
    <location>
        <begin position="623"/>
        <end position="668"/>
    </location>
</feature>
<keyword evidence="5" id="KW-0732">Signal</keyword>
<dbReference type="GO" id="GO:0008061">
    <property type="term" value="F:chitin binding"/>
    <property type="evidence" value="ECO:0007669"/>
    <property type="project" value="UniProtKB-KW"/>
</dbReference>
<keyword evidence="1" id="KW-0147">Chitin-binding</keyword>
<dbReference type="PANTHER" id="PTHR34997">
    <property type="entry name" value="AM15"/>
    <property type="match status" value="1"/>
</dbReference>
<accession>A0AAD4I0P2</accession>
<feature type="domain" description="LysM" evidence="6">
    <location>
        <begin position="463"/>
        <end position="509"/>
    </location>
</feature>
<keyword evidence="8" id="KW-1185">Reference proteome</keyword>
<dbReference type="SUPFAM" id="SSF54106">
    <property type="entry name" value="LysM domain"/>
    <property type="match status" value="6"/>
</dbReference>
<dbReference type="Proteomes" id="UP001197093">
    <property type="component" value="Unassembled WGS sequence"/>
</dbReference>
<feature type="domain" description="LysM" evidence="6">
    <location>
        <begin position="290"/>
        <end position="336"/>
    </location>
</feature>
<sequence length="722" mass="76439">MLRSFALLGSSLLVAVRGDIVLFPWTSNDGSFGNAVDAQTGFGNSQPISTECASALNRTVACDPQMQLLAASGYVISLDSAGSSLCAASCNSSLVAYRNAVTAACGASGLFDTYPNTWRGDIIYDYFNMAWRMQVCDTDPSTGKYCPKWLKEQYATNGNPKLGDLPDSVLCSHCQINNMRTVQNSNFLGYNEAMVDTYRKVFARCNVNAATTPKPPPEETFPNTADGTNRTCLSGNTYMGQAGDTCHSIALAKSVAEDTLASINDLGVNCNRMTAESDTRFTLCLPKTCATAQVGAADDCWSLSTQYNITLPQFKAFNPTMNSDCTNLREGAVVCVSSPDGSYSPASLPGSNSTWSLGEYADTTVPAPGSTAFGTTTRCGAYYQVQTADTCRRISIAAKVSVDLFQEINPSIDADCTNLVPGLWYCVHPTYNWNDVPSNGTTPGTTVTPPAPTPTGTTPECYQWHVVVSGDNCALLQNTLGVTMAQLVAWNPDLKADCSNLILGDAYCVKGPSSSSVPSTTTTPTTTPTTTAGTTPTTTTSGTACAETYTVQSGDWCSKIWEQFGLSELVFRTLNPSLNANCDLSIGQVLCVGTSTTPSTTTKSPTSTPPAATTTTTPAACAQTYAVQSGDWCSKIWAQFNLSESAFRALNPSLNANCDLSIGQVLCVAAPGTCQKTYTVASGDWCAKIWEQFGLSEAQFRGLNPGLDGNCDLDVGQRVCVG</sequence>
<evidence type="ECO:0000256" key="4">
    <source>
        <dbReference type="SAM" id="MobiDB-lite"/>
    </source>
</evidence>
<evidence type="ECO:0000259" key="6">
    <source>
        <dbReference type="PROSITE" id="PS51782"/>
    </source>
</evidence>
<gene>
    <name evidence="7" type="ORF">NEMBOFW57_001284</name>
</gene>
<evidence type="ECO:0000256" key="2">
    <source>
        <dbReference type="ARBA" id="ARBA00023026"/>
    </source>
</evidence>
<organism evidence="7 8">
    <name type="scientific">Staphylotrichum longicolle</name>
    <dbReference type="NCBI Taxonomy" id="669026"/>
    <lineage>
        <taxon>Eukaryota</taxon>
        <taxon>Fungi</taxon>
        <taxon>Dikarya</taxon>
        <taxon>Ascomycota</taxon>
        <taxon>Pezizomycotina</taxon>
        <taxon>Sordariomycetes</taxon>
        <taxon>Sordariomycetidae</taxon>
        <taxon>Sordariales</taxon>
        <taxon>Chaetomiaceae</taxon>
        <taxon>Staphylotrichum</taxon>
    </lineage>
</organism>
<evidence type="ECO:0000313" key="7">
    <source>
        <dbReference type="EMBL" id="KAG7291272.1"/>
    </source>
</evidence>